<evidence type="ECO:0000259" key="1">
    <source>
        <dbReference type="Pfam" id="PF00534"/>
    </source>
</evidence>
<organism evidence="3 4">
    <name type="scientific">Mucilaginibacter rigui</name>
    <dbReference type="NCBI Taxonomy" id="534635"/>
    <lineage>
        <taxon>Bacteria</taxon>
        <taxon>Pseudomonadati</taxon>
        <taxon>Bacteroidota</taxon>
        <taxon>Sphingobacteriia</taxon>
        <taxon>Sphingobacteriales</taxon>
        <taxon>Sphingobacteriaceae</taxon>
        <taxon>Mucilaginibacter</taxon>
    </lineage>
</organism>
<dbReference type="SUPFAM" id="SSF53756">
    <property type="entry name" value="UDP-Glycosyltransferase/glycogen phosphorylase"/>
    <property type="match status" value="1"/>
</dbReference>
<protein>
    <submittedName>
        <fullName evidence="3">Glycosyltransferase</fullName>
    </submittedName>
</protein>
<gene>
    <name evidence="3" type="ORF">IDJ75_15870</name>
</gene>
<dbReference type="InterPro" id="IPR050194">
    <property type="entry name" value="Glycosyltransferase_grp1"/>
</dbReference>
<proteinExistence type="predicted"/>
<sequence>MKILLLMDPFIPVPPEHYGGIERVVYDIAEQYVKLGHTVTIVAGPNSKSPDRLIMYGQNGPLNPSVSFKLLAQVFFILKKEIKQHDVIHNFGRLIFLAPFLKNKIRKVQTYMRYVNRRNIKWFDNLGPVNLSYTAVSNAIVNTGKTNNSHWHTVYNCTQISRFEYKENASRDSYLAFLGRIERCKGLHSAISVALQTDKKLIIAGNISDLEHEREYFEQEIKPLIDNKQISYIGQVNDTQKNNLLGNASALLTPVEWFEPFPIIIPEAYACGTPVLGFDNGGIAEGINPGITGFVSSNVAEMVKHVNQIGELSRHACRQKAENDYSAKKIANDYLSIYAITPK</sequence>
<dbReference type="Pfam" id="PF00534">
    <property type="entry name" value="Glycos_transf_1"/>
    <property type="match status" value="1"/>
</dbReference>
<evidence type="ECO:0000259" key="2">
    <source>
        <dbReference type="Pfam" id="PF13439"/>
    </source>
</evidence>
<dbReference type="RefSeq" id="WP_191176591.1">
    <property type="nucleotide sequence ID" value="NZ_JACWMW010000003.1"/>
</dbReference>
<dbReference type="Proteomes" id="UP000618754">
    <property type="component" value="Unassembled WGS sequence"/>
</dbReference>
<feature type="domain" description="Glycosyltransferase subfamily 4-like N-terminal" evidence="2">
    <location>
        <begin position="18"/>
        <end position="111"/>
    </location>
</feature>
<dbReference type="InterPro" id="IPR001296">
    <property type="entry name" value="Glyco_trans_1"/>
</dbReference>
<accession>A0ABR7X8A4</accession>
<dbReference type="EMBL" id="JACWMW010000003">
    <property type="protein sequence ID" value="MBD1386761.1"/>
    <property type="molecule type" value="Genomic_DNA"/>
</dbReference>
<name>A0ABR7X8A4_9SPHI</name>
<evidence type="ECO:0000313" key="3">
    <source>
        <dbReference type="EMBL" id="MBD1386761.1"/>
    </source>
</evidence>
<evidence type="ECO:0000313" key="4">
    <source>
        <dbReference type="Proteomes" id="UP000618754"/>
    </source>
</evidence>
<dbReference type="Gene3D" id="3.40.50.2000">
    <property type="entry name" value="Glycogen Phosphorylase B"/>
    <property type="match status" value="2"/>
</dbReference>
<dbReference type="PANTHER" id="PTHR45947:SF3">
    <property type="entry name" value="SULFOQUINOVOSYL TRANSFERASE SQD2"/>
    <property type="match status" value="1"/>
</dbReference>
<dbReference type="InterPro" id="IPR028098">
    <property type="entry name" value="Glyco_trans_4-like_N"/>
</dbReference>
<dbReference type="Pfam" id="PF13439">
    <property type="entry name" value="Glyco_transf_4"/>
    <property type="match status" value="1"/>
</dbReference>
<dbReference type="PANTHER" id="PTHR45947">
    <property type="entry name" value="SULFOQUINOVOSYL TRANSFERASE SQD2"/>
    <property type="match status" value="1"/>
</dbReference>
<feature type="domain" description="Glycosyl transferase family 1" evidence="1">
    <location>
        <begin position="169"/>
        <end position="322"/>
    </location>
</feature>
<comment type="caution">
    <text evidence="3">The sequence shown here is derived from an EMBL/GenBank/DDBJ whole genome shotgun (WGS) entry which is preliminary data.</text>
</comment>
<keyword evidence="4" id="KW-1185">Reference proteome</keyword>
<reference evidence="3 4" key="1">
    <citation type="submission" date="2020-09" db="EMBL/GenBank/DDBJ databases">
        <title>Novel species of Mucilaginibacter isolated from a glacier on the Tibetan Plateau.</title>
        <authorList>
            <person name="Liu Q."/>
            <person name="Xin Y.-H."/>
        </authorList>
    </citation>
    <scope>NUCLEOTIDE SEQUENCE [LARGE SCALE GENOMIC DNA]</scope>
    <source>
        <strain evidence="3 4">CGMCC 1.13878</strain>
    </source>
</reference>